<feature type="domain" description="HTH araC/xylS-type" evidence="4">
    <location>
        <begin position="202"/>
        <end position="282"/>
    </location>
</feature>
<dbReference type="InterPro" id="IPR018060">
    <property type="entry name" value="HTH_AraC"/>
</dbReference>
<dbReference type="Pfam" id="PF02311">
    <property type="entry name" value="AraC_binding"/>
    <property type="match status" value="1"/>
</dbReference>
<evidence type="ECO:0000256" key="1">
    <source>
        <dbReference type="ARBA" id="ARBA00023015"/>
    </source>
</evidence>
<keyword evidence="6" id="KW-1185">Reference proteome</keyword>
<dbReference type="GO" id="GO:0043565">
    <property type="term" value="F:sequence-specific DNA binding"/>
    <property type="evidence" value="ECO:0007669"/>
    <property type="project" value="InterPro"/>
</dbReference>
<dbReference type="InterPro" id="IPR014710">
    <property type="entry name" value="RmlC-like_jellyroll"/>
</dbReference>
<dbReference type="Proteomes" id="UP000503278">
    <property type="component" value="Chromosome"/>
</dbReference>
<evidence type="ECO:0000256" key="2">
    <source>
        <dbReference type="ARBA" id="ARBA00023125"/>
    </source>
</evidence>
<dbReference type="KEGG" id="mrob:HH214_07545"/>
<keyword evidence="2" id="KW-0238">DNA-binding</keyword>
<dbReference type="InterPro" id="IPR037923">
    <property type="entry name" value="HTH-like"/>
</dbReference>
<dbReference type="PANTHER" id="PTHR43280:SF32">
    <property type="entry name" value="TRANSCRIPTIONAL REGULATORY PROTEIN"/>
    <property type="match status" value="1"/>
</dbReference>
<dbReference type="PRINTS" id="PR00032">
    <property type="entry name" value="HTHARAC"/>
</dbReference>
<dbReference type="GO" id="GO:0003700">
    <property type="term" value="F:DNA-binding transcription factor activity"/>
    <property type="evidence" value="ECO:0007669"/>
    <property type="project" value="InterPro"/>
</dbReference>
<proteinExistence type="predicted"/>
<dbReference type="AlphaFoldDB" id="A0A7L5E8Z6"/>
<dbReference type="SUPFAM" id="SSF51215">
    <property type="entry name" value="Regulatory protein AraC"/>
    <property type="match status" value="1"/>
</dbReference>
<keyword evidence="3" id="KW-0804">Transcription</keyword>
<dbReference type="Gene3D" id="1.10.10.60">
    <property type="entry name" value="Homeodomain-like"/>
    <property type="match status" value="1"/>
</dbReference>
<dbReference type="PROSITE" id="PS01124">
    <property type="entry name" value="HTH_ARAC_FAMILY_2"/>
    <property type="match status" value="1"/>
</dbReference>
<gene>
    <name evidence="5" type="ORF">HH214_07545</name>
</gene>
<evidence type="ECO:0000259" key="4">
    <source>
        <dbReference type="PROSITE" id="PS01124"/>
    </source>
</evidence>
<evidence type="ECO:0000313" key="5">
    <source>
        <dbReference type="EMBL" id="QJD98334.1"/>
    </source>
</evidence>
<dbReference type="Gene3D" id="2.60.120.10">
    <property type="entry name" value="Jelly Rolls"/>
    <property type="match status" value="1"/>
</dbReference>
<protein>
    <submittedName>
        <fullName evidence="5">Helix-turn-helix domain-containing protein</fullName>
    </submittedName>
</protein>
<dbReference type="EMBL" id="CP051682">
    <property type="protein sequence ID" value="QJD98334.1"/>
    <property type="molecule type" value="Genomic_DNA"/>
</dbReference>
<dbReference type="InterPro" id="IPR003313">
    <property type="entry name" value="AraC-bd"/>
</dbReference>
<dbReference type="SMART" id="SM00342">
    <property type="entry name" value="HTH_ARAC"/>
    <property type="match status" value="1"/>
</dbReference>
<dbReference type="InterPro" id="IPR020449">
    <property type="entry name" value="Tscrpt_reg_AraC-type_HTH"/>
</dbReference>
<keyword evidence="1" id="KW-0805">Transcription regulation</keyword>
<reference evidence="5 6" key="1">
    <citation type="submission" date="2020-04" db="EMBL/GenBank/DDBJ databases">
        <title>Genome sequencing of novel species.</title>
        <authorList>
            <person name="Heo J."/>
            <person name="Kim S.-J."/>
            <person name="Kim J.-S."/>
            <person name="Hong S.-B."/>
            <person name="Kwon S.-W."/>
        </authorList>
    </citation>
    <scope>NUCLEOTIDE SEQUENCE [LARGE SCALE GENOMIC DNA]</scope>
    <source>
        <strain evidence="5 6">F39-2</strain>
    </source>
</reference>
<sequence>MRNKNGSIPVNRFGDELDTGISIERISAEILPDLGEWQQPERHDRHSFFLLEQGSVTIEIDFQRYEIHAPAAIYMHPDQVHRILLFEQVTASAWAMTDVNVNPEYLALLGDLTPVAPISLNEEAFALLSAAVALGLRLTERKNGLLSHVVLKDTCNALIGLLISLYLERKAPAEKLARAELVTKSFREALALHFIHLKRPADYAEMLHLSTPYLNECIRNTTGQSVTYHIQQRVILEAKRLLYHADQSLKEIAASLGYDDYAYFSRLFTKVAGLSPVAFRSKNLG</sequence>
<evidence type="ECO:0000256" key="3">
    <source>
        <dbReference type="ARBA" id="ARBA00023163"/>
    </source>
</evidence>
<organism evidence="5 6">
    <name type="scientific">Mucilaginibacter robiniae</name>
    <dbReference type="NCBI Taxonomy" id="2728022"/>
    <lineage>
        <taxon>Bacteria</taxon>
        <taxon>Pseudomonadati</taxon>
        <taxon>Bacteroidota</taxon>
        <taxon>Sphingobacteriia</taxon>
        <taxon>Sphingobacteriales</taxon>
        <taxon>Sphingobacteriaceae</taxon>
        <taxon>Mucilaginibacter</taxon>
    </lineage>
</organism>
<evidence type="ECO:0000313" key="6">
    <source>
        <dbReference type="Proteomes" id="UP000503278"/>
    </source>
</evidence>
<name>A0A7L5E8Z6_9SPHI</name>
<dbReference type="PANTHER" id="PTHR43280">
    <property type="entry name" value="ARAC-FAMILY TRANSCRIPTIONAL REGULATOR"/>
    <property type="match status" value="1"/>
</dbReference>
<dbReference type="Pfam" id="PF12833">
    <property type="entry name" value="HTH_18"/>
    <property type="match status" value="1"/>
</dbReference>
<dbReference type="InterPro" id="IPR009057">
    <property type="entry name" value="Homeodomain-like_sf"/>
</dbReference>
<accession>A0A7L5E8Z6</accession>
<dbReference type="SUPFAM" id="SSF46689">
    <property type="entry name" value="Homeodomain-like"/>
    <property type="match status" value="1"/>
</dbReference>